<dbReference type="Pfam" id="PF07727">
    <property type="entry name" value="RVT_2"/>
    <property type="match status" value="1"/>
</dbReference>
<feature type="domain" description="Reverse transcriptase Ty1/copia-type" evidence="1">
    <location>
        <begin position="1"/>
        <end position="63"/>
    </location>
</feature>
<keyword evidence="3" id="KW-1185">Reference proteome</keyword>
<dbReference type="EMBL" id="CP144745">
    <property type="protein sequence ID" value="WVZ54434.1"/>
    <property type="molecule type" value="Genomic_DNA"/>
</dbReference>
<dbReference type="Proteomes" id="UP001341281">
    <property type="component" value="Chromosome 01"/>
</dbReference>
<dbReference type="AlphaFoldDB" id="A0AAQ3PLF1"/>
<evidence type="ECO:0000313" key="3">
    <source>
        <dbReference type="Proteomes" id="UP001341281"/>
    </source>
</evidence>
<sequence length="63" mass="6913">MDVKSAFLNSELKEQVFVAQPPGFVIDGGSNKVLHLRKALYGLRQALRAWNAKLDAALAQLGF</sequence>
<protein>
    <recommendedName>
        <fullName evidence="1">Reverse transcriptase Ty1/copia-type domain-containing protein</fullName>
    </recommendedName>
</protein>
<proteinExistence type="predicted"/>
<gene>
    <name evidence="2" type="ORF">U9M48_005226</name>
</gene>
<reference evidence="2 3" key="1">
    <citation type="submission" date="2024-02" db="EMBL/GenBank/DDBJ databases">
        <title>High-quality chromosome-scale genome assembly of Pensacola bahiagrass (Paspalum notatum Flugge var. saurae).</title>
        <authorList>
            <person name="Vega J.M."/>
            <person name="Podio M."/>
            <person name="Orjuela J."/>
            <person name="Siena L.A."/>
            <person name="Pessino S.C."/>
            <person name="Combes M.C."/>
            <person name="Mariac C."/>
            <person name="Albertini E."/>
            <person name="Pupilli F."/>
            <person name="Ortiz J.P.A."/>
            <person name="Leblanc O."/>
        </authorList>
    </citation>
    <scope>NUCLEOTIDE SEQUENCE [LARGE SCALE GENOMIC DNA]</scope>
    <source>
        <strain evidence="2">R1</strain>
        <tissue evidence="2">Leaf</tissue>
    </source>
</reference>
<dbReference type="InterPro" id="IPR013103">
    <property type="entry name" value="RVT_2"/>
</dbReference>
<name>A0AAQ3PLF1_PASNO</name>
<accession>A0AAQ3PLF1</accession>
<evidence type="ECO:0000259" key="1">
    <source>
        <dbReference type="Pfam" id="PF07727"/>
    </source>
</evidence>
<organism evidence="2 3">
    <name type="scientific">Paspalum notatum var. saurae</name>
    <dbReference type="NCBI Taxonomy" id="547442"/>
    <lineage>
        <taxon>Eukaryota</taxon>
        <taxon>Viridiplantae</taxon>
        <taxon>Streptophyta</taxon>
        <taxon>Embryophyta</taxon>
        <taxon>Tracheophyta</taxon>
        <taxon>Spermatophyta</taxon>
        <taxon>Magnoliopsida</taxon>
        <taxon>Liliopsida</taxon>
        <taxon>Poales</taxon>
        <taxon>Poaceae</taxon>
        <taxon>PACMAD clade</taxon>
        <taxon>Panicoideae</taxon>
        <taxon>Andropogonodae</taxon>
        <taxon>Paspaleae</taxon>
        <taxon>Paspalinae</taxon>
        <taxon>Paspalum</taxon>
    </lineage>
</organism>
<evidence type="ECO:0000313" key="2">
    <source>
        <dbReference type="EMBL" id="WVZ54434.1"/>
    </source>
</evidence>